<dbReference type="AlphaFoldDB" id="A0A9D4EAK5"/>
<evidence type="ECO:0000256" key="1">
    <source>
        <dbReference type="SAM" id="MobiDB-lite"/>
    </source>
</evidence>
<proteinExistence type="predicted"/>
<name>A0A9D4EAK5_DREPO</name>
<comment type="caution">
    <text evidence="2">The sequence shown here is derived from an EMBL/GenBank/DDBJ whole genome shotgun (WGS) entry which is preliminary data.</text>
</comment>
<gene>
    <name evidence="2" type="ORF">DPMN_178428</name>
</gene>
<protein>
    <submittedName>
        <fullName evidence="2">Uncharacterized protein</fullName>
    </submittedName>
</protein>
<reference evidence="2" key="2">
    <citation type="submission" date="2020-11" db="EMBL/GenBank/DDBJ databases">
        <authorList>
            <person name="McCartney M.A."/>
            <person name="Auch B."/>
            <person name="Kono T."/>
            <person name="Mallez S."/>
            <person name="Becker A."/>
            <person name="Gohl D.M."/>
            <person name="Silverstein K.A.T."/>
            <person name="Koren S."/>
            <person name="Bechman K.B."/>
            <person name="Herman A."/>
            <person name="Abrahante J.E."/>
            <person name="Garbe J."/>
        </authorList>
    </citation>
    <scope>NUCLEOTIDE SEQUENCE</scope>
    <source>
        <strain evidence="2">Duluth1</strain>
        <tissue evidence="2">Whole animal</tissue>
    </source>
</reference>
<feature type="region of interest" description="Disordered" evidence="1">
    <location>
        <begin position="42"/>
        <end position="64"/>
    </location>
</feature>
<sequence length="64" mass="7234">MSAKCQLLKGLPKLDLLKGRVQMNVGHLSSRFRGISRITQTKQPMTGEAQKTKPENLLQEKIEK</sequence>
<dbReference type="Proteomes" id="UP000828390">
    <property type="component" value="Unassembled WGS sequence"/>
</dbReference>
<reference evidence="2" key="1">
    <citation type="journal article" date="2019" name="bioRxiv">
        <title>The Genome of the Zebra Mussel, Dreissena polymorpha: A Resource for Invasive Species Research.</title>
        <authorList>
            <person name="McCartney M.A."/>
            <person name="Auch B."/>
            <person name="Kono T."/>
            <person name="Mallez S."/>
            <person name="Zhang Y."/>
            <person name="Obille A."/>
            <person name="Becker A."/>
            <person name="Abrahante J.E."/>
            <person name="Garbe J."/>
            <person name="Badalamenti J.P."/>
            <person name="Herman A."/>
            <person name="Mangelson H."/>
            <person name="Liachko I."/>
            <person name="Sullivan S."/>
            <person name="Sone E.D."/>
            <person name="Koren S."/>
            <person name="Silverstein K.A.T."/>
            <person name="Beckman K.B."/>
            <person name="Gohl D.M."/>
        </authorList>
    </citation>
    <scope>NUCLEOTIDE SEQUENCE</scope>
    <source>
        <strain evidence="2">Duluth1</strain>
        <tissue evidence="2">Whole animal</tissue>
    </source>
</reference>
<dbReference type="EMBL" id="JAIWYP010000009">
    <property type="protein sequence ID" value="KAH3776994.1"/>
    <property type="molecule type" value="Genomic_DNA"/>
</dbReference>
<feature type="compositionally biased region" description="Basic and acidic residues" evidence="1">
    <location>
        <begin position="50"/>
        <end position="64"/>
    </location>
</feature>
<accession>A0A9D4EAK5</accession>
<evidence type="ECO:0000313" key="2">
    <source>
        <dbReference type="EMBL" id="KAH3776994.1"/>
    </source>
</evidence>
<keyword evidence="3" id="KW-1185">Reference proteome</keyword>
<evidence type="ECO:0000313" key="3">
    <source>
        <dbReference type="Proteomes" id="UP000828390"/>
    </source>
</evidence>
<organism evidence="2 3">
    <name type="scientific">Dreissena polymorpha</name>
    <name type="common">Zebra mussel</name>
    <name type="synonym">Mytilus polymorpha</name>
    <dbReference type="NCBI Taxonomy" id="45954"/>
    <lineage>
        <taxon>Eukaryota</taxon>
        <taxon>Metazoa</taxon>
        <taxon>Spiralia</taxon>
        <taxon>Lophotrochozoa</taxon>
        <taxon>Mollusca</taxon>
        <taxon>Bivalvia</taxon>
        <taxon>Autobranchia</taxon>
        <taxon>Heteroconchia</taxon>
        <taxon>Euheterodonta</taxon>
        <taxon>Imparidentia</taxon>
        <taxon>Neoheterodontei</taxon>
        <taxon>Myida</taxon>
        <taxon>Dreissenoidea</taxon>
        <taxon>Dreissenidae</taxon>
        <taxon>Dreissena</taxon>
    </lineage>
</organism>